<name>A0A314XM49_PRUYE</name>
<accession>A0A314XM49</accession>
<evidence type="ECO:0000313" key="1">
    <source>
        <dbReference type="EMBL" id="PQP95111.1"/>
    </source>
</evidence>
<dbReference type="Proteomes" id="UP000250321">
    <property type="component" value="Unassembled WGS sequence"/>
</dbReference>
<dbReference type="STRING" id="2094558.A0A314XM49"/>
<dbReference type="GO" id="GO:0016829">
    <property type="term" value="F:lyase activity"/>
    <property type="evidence" value="ECO:0007669"/>
    <property type="project" value="UniProtKB-KW"/>
</dbReference>
<comment type="caution">
    <text evidence="1">The sequence shown here is derived from an EMBL/GenBank/DDBJ whole genome shotgun (WGS) entry which is preliminary data.</text>
</comment>
<dbReference type="PANTHER" id="PTHR32018:SF16">
    <property type="entry name" value="RHAMNOGALACTURONAN ENDOLYASE"/>
    <property type="match status" value="1"/>
</dbReference>
<dbReference type="InterPro" id="IPR010325">
    <property type="entry name" value="Rhamnogal_lyase"/>
</dbReference>
<keyword evidence="2" id="KW-1185">Reference proteome</keyword>
<proteinExistence type="predicted"/>
<dbReference type="InterPro" id="IPR051850">
    <property type="entry name" value="Polysacch_Lyase_4"/>
</dbReference>
<dbReference type="EMBL" id="PJQY01002276">
    <property type="protein sequence ID" value="PQP95111.1"/>
    <property type="molecule type" value="Genomic_DNA"/>
</dbReference>
<dbReference type="PANTHER" id="PTHR32018">
    <property type="entry name" value="RHAMNOGALACTURONATE LYASE FAMILY PROTEIN"/>
    <property type="match status" value="1"/>
</dbReference>
<protein>
    <submittedName>
        <fullName evidence="1">Putative rhamnogalacturonate lyase B</fullName>
    </submittedName>
</protein>
<sequence>MSSQRVQLDIQDHHVVMDNGILQVTLSKPDGIVTRIQYNGIDNLLEVLNEEVNRGYWDLVWSEAGSVGTTGTFDVYVKLFYF</sequence>
<dbReference type="AlphaFoldDB" id="A0A314XM49"/>
<reference evidence="1 2" key="1">
    <citation type="submission" date="2018-02" db="EMBL/GenBank/DDBJ databases">
        <title>Draft genome of wild Prunus yedoensis var. nudiflora.</title>
        <authorList>
            <person name="Baek S."/>
            <person name="Kim J.-H."/>
            <person name="Choi K."/>
            <person name="Kim G.-B."/>
            <person name="Cho A."/>
            <person name="Jang H."/>
            <person name="Shin C.-H."/>
            <person name="Yu H.-J."/>
            <person name="Mun J.-H."/>
        </authorList>
    </citation>
    <scope>NUCLEOTIDE SEQUENCE [LARGE SCALE GENOMIC DNA]</scope>
    <source>
        <strain evidence="2">cv. Jeju island</strain>
        <tissue evidence="1">Leaf</tissue>
    </source>
</reference>
<keyword evidence="1" id="KW-0456">Lyase</keyword>
<organism evidence="1 2">
    <name type="scientific">Prunus yedoensis var. nudiflora</name>
    <dbReference type="NCBI Taxonomy" id="2094558"/>
    <lineage>
        <taxon>Eukaryota</taxon>
        <taxon>Viridiplantae</taxon>
        <taxon>Streptophyta</taxon>
        <taxon>Embryophyta</taxon>
        <taxon>Tracheophyta</taxon>
        <taxon>Spermatophyta</taxon>
        <taxon>Magnoliopsida</taxon>
        <taxon>eudicotyledons</taxon>
        <taxon>Gunneridae</taxon>
        <taxon>Pentapetalae</taxon>
        <taxon>rosids</taxon>
        <taxon>fabids</taxon>
        <taxon>Rosales</taxon>
        <taxon>Rosaceae</taxon>
        <taxon>Amygdaloideae</taxon>
        <taxon>Amygdaleae</taxon>
        <taxon>Prunus</taxon>
    </lineage>
</organism>
<dbReference type="OrthoDB" id="2130367at2759"/>
<gene>
    <name evidence="1" type="ORF">Pyn_39090</name>
</gene>
<dbReference type="Pfam" id="PF06045">
    <property type="entry name" value="Rhamnogal_lyase"/>
    <property type="match status" value="1"/>
</dbReference>
<evidence type="ECO:0000313" key="2">
    <source>
        <dbReference type="Proteomes" id="UP000250321"/>
    </source>
</evidence>